<protein>
    <submittedName>
        <fullName evidence="1">Uncharacterized protein</fullName>
    </submittedName>
</protein>
<proteinExistence type="predicted"/>
<evidence type="ECO:0000313" key="1">
    <source>
        <dbReference type="EMBL" id="HJF32919.1"/>
    </source>
</evidence>
<name>A0A921G088_SPOPS</name>
<dbReference type="Proteomes" id="UP000698173">
    <property type="component" value="Unassembled WGS sequence"/>
</dbReference>
<accession>A0A921G088</accession>
<organism evidence="1 2">
    <name type="scientific">Sporosarcina psychrophila</name>
    <name type="common">Bacillus psychrophilus</name>
    <dbReference type="NCBI Taxonomy" id="1476"/>
    <lineage>
        <taxon>Bacteria</taxon>
        <taxon>Bacillati</taxon>
        <taxon>Bacillota</taxon>
        <taxon>Bacilli</taxon>
        <taxon>Bacillales</taxon>
        <taxon>Caryophanaceae</taxon>
        <taxon>Sporosarcina</taxon>
    </lineage>
</organism>
<dbReference type="EMBL" id="DYWT01000225">
    <property type="protein sequence ID" value="HJF32919.1"/>
    <property type="molecule type" value="Genomic_DNA"/>
</dbReference>
<evidence type="ECO:0000313" key="2">
    <source>
        <dbReference type="Proteomes" id="UP000698173"/>
    </source>
</evidence>
<gene>
    <name evidence="1" type="ORF">K8V56_14250</name>
</gene>
<dbReference type="InterPro" id="IPR009295">
    <property type="entry name" value="SAUGI"/>
</dbReference>
<sequence length="100" mass="11708">MNTKLKIYIKKHFPELSTLTWSDEAVSMSGDELFEDTKLKLLYENESLDTRLYYPIEINSAILPFEIYKEETLVALGYTNDESQKIIYFKHGAETLINHL</sequence>
<reference evidence="1" key="2">
    <citation type="submission" date="2021-09" db="EMBL/GenBank/DDBJ databases">
        <authorList>
            <person name="Gilroy R."/>
        </authorList>
    </citation>
    <scope>NUCLEOTIDE SEQUENCE</scope>
    <source>
        <strain evidence="1">CHK171-7178</strain>
    </source>
</reference>
<reference evidence="1" key="1">
    <citation type="journal article" date="2021" name="PeerJ">
        <title>Extensive microbial diversity within the chicken gut microbiome revealed by metagenomics and culture.</title>
        <authorList>
            <person name="Gilroy R."/>
            <person name="Ravi A."/>
            <person name="Getino M."/>
            <person name="Pursley I."/>
            <person name="Horton D.L."/>
            <person name="Alikhan N.F."/>
            <person name="Baker D."/>
            <person name="Gharbi K."/>
            <person name="Hall N."/>
            <person name="Watson M."/>
            <person name="Adriaenssens E.M."/>
            <person name="Foster-Nyarko E."/>
            <person name="Jarju S."/>
            <person name="Secka A."/>
            <person name="Antonio M."/>
            <person name="Oren A."/>
            <person name="Chaudhuri R.R."/>
            <person name="La Ragione R."/>
            <person name="Hildebrand F."/>
            <person name="Pallen M.J."/>
        </authorList>
    </citation>
    <scope>NUCLEOTIDE SEQUENCE</scope>
    <source>
        <strain evidence="1">CHK171-7178</strain>
    </source>
</reference>
<dbReference type="Pfam" id="PF06106">
    <property type="entry name" value="SAUGI"/>
    <property type="match status" value="1"/>
</dbReference>
<dbReference type="Gene3D" id="3.10.450.250">
    <property type="entry name" value="S. aureus uracil DNA glycosylase inhibitor"/>
    <property type="match status" value="1"/>
</dbReference>
<dbReference type="AlphaFoldDB" id="A0A921G088"/>
<dbReference type="InterPro" id="IPR043068">
    <property type="entry name" value="SAUGI_sf"/>
</dbReference>
<comment type="caution">
    <text evidence="1">The sequence shown here is derived from an EMBL/GenBank/DDBJ whole genome shotgun (WGS) entry which is preliminary data.</text>
</comment>